<feature type="region of interest" description="Disordered" evidence="1">
    <location>
        <begin position="188"/>
        <end position="224"/>
    </location>
</feature>
<dbReference type="OrthoDB" id="5397087at2759"/>
<protein>
    <submittedName>
        <fullName evidence="2">Uncharacterized protein</fullName>
    </submittedName>
</protein>
<accession>A0A553I713</accession>
<comment type="caution">
    <text evidence="2">The sequence shown here is derived from an EMBL/GenBank/DDBJ whole genome shotgun (WGS) entry which is preliminary data.</text>
</comment>
<evidence type="ECO:0000313" key="3">
    <source>
        <dbReference type="Proteomes" id="UP000319160"/>
    </source>
</evidence>
<dbReference type="AlphaFoldDB" id="A0A553I713"/>
<feature type="region of interest" description="Disordered" evidence="1">
    <location>
        <begin position="1"/>
        <end position="35"/>
    </location>
</feature>
<evidence type="ECO:0000256" key="1">
    <source>
        <dbReference type="SAM" id="MobiDB-lite"/>
    </source>
</evidence>
<dbReference type="EMBL" id="VFLP01000013">
    <property type="protein sequence ID" value="TRX95983.1"/>
    <property type="molecule type" value="Genomic_DNA"/>
</dbReference>
<reference evidence="3" key="1">
    <citation type="submission" date="2019-06" db="EMBL/GenBank/DDBJ databases">
        <title>Draft genome sequence of the griseofulvin-producing fungus Xylaria cubensis strain G536.</title>
        <authorList>
            <person name="Mead M.E."/>
            <person name="Raja H.A."/>
            <person name="Steenwyk J.L."/>
            <person name="Knowles S.L."/>
            <person name="Oberlies N.H."/>
            <person name="Rokas A."/>
        </authorList>
    </citation>
    <scope>NUCLEOTIDE SEQUENCE [LARGE SCALE GENOMIC DNA]</scope>
    <source>
        <strain evidence="3">G536</strain>
    </source>
</reference>
<dbReference type="STRING" id="2512241.A0A553I713"/>
<name>A0A553I713_9PEZI</name>
<feature type="compositionally biased region" description="Polar residues" evidence="1">
    <location>
        <begin position="188"/>
        <end position="200"/>
    </location>
</feature>
<evidence type="ECO:0000313" key="2">
    <source>
        <dbReference type="EMBL" id="TRX95983.1"/>
    </source>
</evidence>
<feature type="compositionally biased region" description="Basic and acidic residues" evidence="1">
    <location>
        <begin position="23"/>
        <end position="34"/>
    </location>
</feature>
<organism evidence="2 3">
    <name type="scientific">Xylaria flabelliformis</name>
    <dbReference type="NCBI Taxonomy" id="2512241"/>
    <lineage>
        <taxon>Eukaryota</taxon>
        <taxon>Fungi</taxon>
        <taxon>Dikarya</taxon>
        <taxon>Ascomycota</taxon>
        <taxon>Pezizomycotina</taxon>
        <taxon>Sordariomycetes</taxon>
        <taxon>Xylariomycetidae</taxon>
        <taxon>Xylariales</taxon>
        <taxon>Xylariaceae</taxon>
        <taxon>Xylaria</taxon>
    </lineage>
</organism>
<sequence>MPKRSYDTSTSMGNTKVPPVKVQKTERSHEENQERAYIAASRRTDRSLEARVQSAKMASDIHRKRTGRGLRVSEEIVLKEEMYEEMEDEIPRHYKYLTAHLETGSPEMNRRLTAFVTSQTAMAAMAKYNDIDKMFNEAFPQVANFSQQAQSPLYGCGIKQHHSSPSSAFIPGSVVSSNNKNHSISAQSQFSNTDKLNTEASPAPTPYLSPATTSSDATEPTSPPYRVAQSAFRDLPLDPQLTQQPSCSFTSELPNEIKMMTYFNMNNPFFYGEGTSSAFSMVDGCGGATTSLHRLDSGESDGQDCSKTSNESFQAFIPGVDASVDNEALLTPPGAFLPDNFTTGGPGPDGWESFDSFVDLDIEQ</sequence>
<feature type="compositionally biased region" description="Polar residues" evidence="1">
    <location>
        <begin position="210"/>
        <end position="220"/>
    </location>
</feature>
<gene>
    <name evidence="2" type="ORF">FHL15_003125</name>
</gene>
<keyword evidence="3" id="KW-1185">Reference proteome</keyword>
<proteinExistence type="predicted"/>
<dbReference type="Proteomes" id="UP000319160">
    <property type="component" value="Unassembled WGS sequence"/>
</dbReference>